<dbReference type="PANTHER" id="PTHR13140:SF270">
    <property type="entry name" value="MYOSIN-12"/>
    <property type="match status" value="1"/>
</dbReference>
<reference evidence="16 17" key="2">
    <citation type="submission" date="2013-02" db="EMBL/GenBank/DDBJ databases">
        <title>The Genome Sequence of Plasmodium falciparum Vietnam Oak-Knoll (FVO).</title>
        <authorList>
            <consortium name="The Broad Institute Genome Sequencing Platform"/>
            <consortium name="The Broad Institute Genome Sequencing Center for Infectious Disease"/>
            <person name="Neafsey D."/>
            <person name="Cheeseman I."/>
            <person name="Volkman S."/>
            <person name="Adams J."/>
            <person name="Walker B."/>
            <person name="Young S.K."/>
            <person name="Zeng Q."/>
            <person name="Gargeya S."/>
            <person name="Fitzgerald M."/>
            <person name="Haas B."/>
            <person name="Abouelleil A."/>
            <person name="Alvarado L."/>
            <person name="Arachchi H.M."/>
            <person name="Berlin A.M."/>
            <person name="Chapman S.B."/>
            <person name="Dewar J."/>
            <person name="Goldberg J."/>
            <person name="Griggs A."/>
            <person name="Gujja S."/>
            <person name="Hansen M."/>
            <person name="Howarth C."/>
            <person name="Imamovic A."/>
            <person name="Larimer J."/>
            <person name="McCowan C."/>
            <person name="Murphy C."/>
            <person name="Neiman D."/>
            <person name="Pearson M."/>
            <person name="Priest M."/>
            <person name="Roberts A."/>
            <person name="Saif S."/>
            <person name="Shea T."/>
            <person name="Sisk P."/>
            <person name="Sykes S."/>
            <person name="Wortman J."/>
            <person name="Nusbaum C."/>
            <person name="Birren B."/>
        </authorList>
    </citation>
    <scope>NUCLEOTIDE SEQUENCE [LARGE SCALE GENOMIC DNA]</scope>
    <source>
        <strain evidence="17">Vietnam Oak-Knoll (FVO)</strain>
    </source>
</reference>
<dbReference type="PRINTS" id="PR00193">
    <property type="entry name" value="MYOSINHEAVY"/>
</dbReference>
<keyword evidence="3" id="KW-1003">Cell membrane</keyword>
<dbReference type="Proteomes" id="UP000030690">
    <property type="component" value="Unassembled WGS sequence"/>
</dbReference>
<dbReference type="SUPFAM" id="SSF52540">
    <property type="entry name" value="P-loop containing nucleoside triphosphate hydrolases"/>
    <property type="match status" value="1"/>
</dbReference>
<keyword evidence="5 14" id="KW-0547">Nucleotide-binding</keyword>
<proteinExistence type="inferred from homology"/>
<dbReference type="SMART" id="SM00242">
    <property type="entry name" value="MYSc"/>
    <property type="match status" value="1"/>
</dbReference>
<keyword evidence="7 14" id="KW-0518">Myosin</keyword>
<reference evidence="16 17" key="1">
    <citation type="submission" date="2013-02" db="EMBL/GenBank/DDBJ databases">
        <title>The Genome Annotation of Plasmodium falciparum Vietnam Oak-Knoll (FVO).</title>
        <authorList>
            <consortium name="The Broad Institute Genome Sequencing Platform"/>
            <consortium name="The Broad Institute Genome Sequencing Center for Infectious Disease"/>
            <person name="Neafsey D."/>
            <person name="Hoffman S."/>
            <person name="Volkman S."/>
            <person name="Rosenthal P."/>
            <person name="Walker B."/>
            <person name="Young S.K."/>
            <person name="Zeng Q."/>
            <person name="Gargeya S."/>
            <person name="Fitzgerald M."/>
            <person name="Haas B."/>
            <person name="Abouelleil A."/>
            <person name="Allen A.W."/>
            <person name="Alvarado L."/>
            <person name="Arachchi H.M."/>
            <person name="Berlin A.M."/>
            <person name="Chapman S.B."/>
            <person name="Gainer-Dewar J."/>
            <person name="Goldberg J."/>
            <person name="Griggs A."/>
            <person name="Gujja S."/>
            <person name="Hansen M."/>
            <person name="Howarth C."/>
            <person name="Imamovic A."/>
            <person name="Ireland A."/>
            <person name="Larimer J."/>
            <person name="McCowan C."/>
            <person name="Murphy C."/>
            <person name="Pearson M."/>
            <person name="Poon T.W."/>
            <person name="Priest M."/>
            <person name="Roberts A."/>
            <person name="Saif S."/>
            <person name="Shea T."/>
            <person name="Sisk P."/>
            <person name="Sykes S."/>
            <person name="Wortman J."/>
            <person name="Nusbaum C."/>
            <person name="Birren B."/>
        </authorList>
    </citation>
    <scope>NUCLEOTIDE SEQUENCE [LARGE SCALE GENOMIC DNA]</scope>
    <source>
        <strain evidence="17">Vietnam Oak-Knoll (FVO)</strain>
    </source>
</reference>
<comment type="similarity">
    <text evidence="2 14">Belongs to the TRAFAC class myosin-kinesin ATPase superfamily. Myosin family.</text>
</comment>
<evidence type="ECO:0000256" key="11">
    <source>
        <dbReference type="ARBA" id="ARBA00056291"/>
    </source>
</evidence>
<keyword evidence="8" id="KW-0472">Membrane</keyword>
<evidence type="ECO:0000256" key="14">
    <source>
        <dbReference type="PROSITE-ProRule" id="PRU00782"/>
    </source>
</evidence>
<protein>
    <recommendedName>
        <fullName evidence="13">Myosin-A</fullName>
    </recommendedName>
</protein>
<evidence type="ECO:0000256" key="2">
    <source>
        <dbReference type="ARBA" id="ARBA00008314"/>
    </source>
</evidence>
<dbReference type="AlphaFoldDB" id="A0A024V3Q0"/>
<comment type="function">
    <text evidence="11">Myosins are actin-based motor molecules with ATPase activity. Unconventional myosins serve in intracellular movements. Their highly divergent tails are presumed to bind to membranous compartments, which would be moved relative to actin filaments.</text>
</comment>
<dbReference type="Gene3D" id="1.20.5.4820">
    <property type="match status" value="1"/>
</dbReference>
<dbReference type="Pfam" id="PF00063">
    <property type="entry name" value="Myosin_head"/>
    <property type="match status" value="1"/>
</dbReference>
<name>A0A024V3Q0_PLAFA</name>
<gene>
    <name evidence="16" type="ORF">PFFVO_04302</name>
</gene>
<comment type="subcellular location">
    <subcellularLocation>
        <location evidence="1">Cell membrane</location>
        <topology evidence="1">Peripheral membrane protein</topology>
        <orientation evidence="1">Cytoplasmic side</orientation>
    </subcellularLocation>
</comment>
<evidence type="ECO:0000256" key="13">
    <source>
        <dbReference type="ARBA" id="ARBA00068456"/>
    </source>
</evidence>
<keyword evidence="6 14" id="KW-0067">ATP-binding</keyword>
<evidence type="ECO:0000313" key="16">
    <source>
        <dbReference type="EMBL" id="ETW16835.1"/>
    </source>
</evidence>
<comment type="subunit">
    <text evidence="12">Component of the glideosome complex composed of GAP50, GAP45, MTIP and MyoA; the complex is formed during the late schizont stage and in merozoites. MyoA, MTIP and GAP45 probably form an initial complex in the cytoplasm which is then recruited to the outer face of the inner membrane complex via the interaction with GAP50. Interacts with ACT1.</text>
</comment>
<evidence type="ECO:0000313" key="17">
    <source>
        <dbReference type="Proteomes" id="UP000030690"/>
    </source>
</evidence>
<keyword evidence="10 14" id="KW-0009">Actin-binding</keyword>
<dbReference type="GO" id="GO:0007015">
    <property type="term" value="P:actin filament organization"/>
    <property type="evidence" value="ECO:0007669"/>
    <property type="project" value="TreeGrafter"/>
</dbReference>
<feature type="region of interest" description="Actin-binding" evidence="14">
    <location>
        <begin position="649"/>
        <end position="671"/>
    </location>
</feature>
<dbReference type="PROSITE" id="PS51456">
    <property type="entry name" value="MYOSIN_MOTOR"/>
    <property type="match status" value="1"/>
</dbReference>
<dbReference type="Gene3D" id="3.40.850.10">
    <property type="entry name" value="Kinesin motor domain"/>
    <property type="match status" value="1"/>
</dbReference>
<organism evidence="16 17">
    <name type="scientific">Plasmodium falciparum Vietnam Oak-Knoll</name>
    <name type="common">FVO</name>
    <dbReference type="NCBI Taxonomy" id="1036723"/>
    <lineage>
        <taxon>Eukaryota</taxon>
        <taxon>Sar</taxon>
        <taxon>Alveolata</taxon>
        <taxon>Apicomplexa</taxon>
        <taxon>Aconoidasida</taxon>
        <taxon>Haemosporida</taxon>
        <taxon>Plasmodiidae</taxon>
        <taxon>Plasmodium</taxon>
        <taxon>Plasmodium (Laverania)</taxon>
    </lineage>
</organism>
<dbReference type="InterPro" id="IPR001609">
    <property type="entry name" value="Myosin_head_motor_dom-like"/>
</dbReference>
<dbReference type="GO" id="GO:0016459">
    <property type="term" value="C:myosin complex"/>
    <property type="evidence" value="ECO:0007669"/>
    <property type="project" value="UniProtKB-KW"/>
</dbReference>
<evidence type="ECO:0000256" key="9">
    <source>
        <dbReference type="ARBA" id="ARBA00023175"/>
    </source>
</evidence>
<accession>A0A024V3Q0</accession>
<dbReference type="Gene3D" id="1.10.10.820">
    <property type="match status" value="1"/>
</dbReference>
<dbReference type="FunFam" id="1.10.10.820:FF:000001">
    <property type="entry name" value="Myosin heavy chain"/>
    <property type="match status" value="1"/>
</dbReference>
<dbReference type="InterPro" id="IPR027417">
    <property type="entry name" value="P-loop_NTPase"/>
</dbReference>
<evidence type="ECO:0000256" key="8">
    <source>
        <dbReference type="ARBA" id="ARBA00023136"/>
    </source>
</evidence>
<evidence type="ECO:0000256" key="10">
    <source>
        <dbReference type="ARBA" id="ARBA00023203"/>
    </source>
</evidence>
<feature type="binding site" evidence="14">
    <location>
        <begin position="191"/>
        <end position="198"/>
    </location>
    <ligand>
        <name>ATP</name>
        <dbReference type="ChEBI" id="CHEBI:30616"/>
    </ligand>
</feature>
<evidence type="ECO:0000256" key="6">
    <source>
        <dbReference type="ARBA" id="ARBA00022840"/>
    </source>
</evidence>
<dbReference type="GO" id="GO:0005886">
    <property type="term" value="C:plasma membrane"/>
    <property type="evidence" value="ECO:0007669"/>
    <property type="project" value="UniProtKB-SubCell"/>
</dbReference>
<evidence type="ECO:0000256" key="12">
    <source>
        <dbReference type="ARBA" id="ARBA00064191"/>
    </source>
</evidence>
<dbReference type="EMBL" id="KI925138">
    <property type="protein sequence ID" value="ETW16835.1"/>
    <property type="molecule type" value="Genomic_DNA"/>
</dbReference>
<keyword evidence="4" id="KW-0597">Phosphoprotein</keyword>
<keyword evidence="9 14" id="KW-0505">Motor protein</keyword>
<sequence length="818" mass="92293">MAVTNEEIKTASKIVRRVSNVEAFDKSGSVFKGYQIWTDISPTIENDPNIMFVKCVVQQGSKKEKLTVVQIDPPGTGTPYDIDPTHAWNCNSQVDPMSFGDIGLLNHTNVPCVLDFLKHRYLKNQIYTTAVPLIVAINPYKDLGNTTNEWIRRYRDTADHTKLPPHVFTCAREALSNLHGVNKSQTIIVSGESGAGKTEATKQIMRYFASSKSGNMDLRIQTAIMAANPVLEAFGNAKTIRNNNSSRFGRFMQLVISHEGGIRYGSVVAFLLEKSRIITQDDNERSYHIFYQFLKGANSTMKSKFGLKGVTEYKLLNPNSTEVSGVDDVKDFEEVIESLKNMELSESDIEVIFSIVAGILTLGNVRLIEKQEAGLSDAAAIMDEDMSVFNKACELMYLDPELIKREILIKVTVAGGTKIEGRWNKNDAEVLKSSLCKAMYEKLFLWIIRHLNSRIEPEGGFKTFMGMLDIFGFEVFKNNSLEQLFINITNEMLQKNFVDIVFERESKLYKDEGISTAELKYTSNKEVINVLCEKGKSVLSYLEDQCLAPGGTDEKFVSSCATNLKENNKFTPAKVASNKNFIIQHTIGPIQYCAESFLLKNKDVLRGDLVEVIKDSPNPIVQQLFEGQVIEKGKIAKGSLIGSQFLNQLTSLMNLINSTEPHFIRCIKPNENKKPLEWCEPKILIQLHALSILEALVLRQLGYSYRRTFEEFLYQYKFVDIAAAEDSSVENQNKCVNILKLSGLSESMYKIGKSMVFLKQEGAKILTKIQREKLVEWENCVSVIEAAILKHKYKQKVNKNIPSLLRVQAHIRKKMVAQ</sequence>
<evidence type="ECO:0000259" key="15">
    <source>
        <dbReference type="PROSITE" id="PS51456"/>
    </source>
</evidence>
<evidence type="ECO:0000256" key="3">
    <source>
        <dbReference type="ARBA" id="ARBA00022475"/>
    </source>
</evidence>
<dbReference type="GO" id="GO:0000146">
    <property type="term" value="F:microfilament motor activity"/>
    <property type="evidence" value="ECO:0007669"/>
    <property type="project" value="TreeGrafter"/>
</dbReference>
<dbReference type="InterPro" id="IPR036044">
    <property type="entry name" value="MYSc_Myo14"/>
</dbReference>
<evidence type="ECO:0000256" key="1">
    <source>
        <dbReference type="ARBA" id="ARBA00004413"/>
    </source>
</evidence>
<dbReference type="GO" id="GO:0005737">
    <property type="term" value="C:cytoplasm"/>
    <property type="evidence" value="ECO:0007669"/>
    <property type="project" value="TreeGrafter"/>
</dbReference>
<feature type="domain" description="Myosin motor" evidence="15">
    <location>
        <begin position="97"/>
        <end position="771"/>
    </location>
</feature>
<dbReference type="FunFam" id="1.20.58.530:FF:000019">
    <property type="entry name" value="Myosin-A"/>
    <property type="match status" value="1"/>
</dbReference>
<dbReference type="GO" id="GO:0005524">
    <property type="term" value="F:ATP binding"/>
    <property type="evidence" value="ECO:0007669"/>
    <property type="project" value="UniProtKB-UniRule"/>
</dbReference>
<dbReference type="CDD" id="cd14876">
    <property type="entry name" value="MYSc_Myo14"/>
    <property type="match status" value="1"/>
</dbReference>
<dbReference type="Gene3D" id="1.20.58.530">
    <property type="match status" value="1"/>
</dbReference>
<dbReference type="Gene3D" id="1.20.120.720">
    <property type="entry name" value="Myosin VI head, motor domain, U50 subdomain"/>
    <property type="match status" value="1"/>
</dbReference>
<dbReference type="GO" id="GO:0051015">
    <property type="term" value="F:actin filament binding"/>
    <property type="evidence" value="ECO:0007669"/>
    <property type="project" value="TreeGrafter"/>
</dbReference>
<evidence type="ECO:0000256" key="4">
    <source>
        <dbReference type="ARBA" id="ARBA00022553"/>
    </source>
</evidence>
<evidence type="ECO:0000256" key="5">
    <source>
        <dbReference type="ARBA" id="ARBA00022741"/>
    </source>
</evidence>
<dbReference type="OrthoDB" id="312459at2759"/>
<evidence type="ECO:0000256" key="7">
    <source>
        <dbReference type="ARBA" id="ARBA00023123"/>
    </source>
</evidence>
<dbReference type="InterPro" id="IPR036961">
    <property type="entry name" value="Kinesin_motor_dom_sf"/>
</dbReference>
<dbReference type="PANTHER" id="PTHR13140">
    <property type="entry name" value="MYOSIN"/>
    <property type="match status" value="1"/>
</dbReference>